<dbReference type="Proteomes" id="UP000242662">
    <property type="component" value="Unassembled WGS sequence"/>
</dbReference>
<feature type="domain" description="HTH tetR-type" evidence="3">
    <location>
        <begin position="8"/>
        <end position="68"/>
    </location>
</feature>
<protein>
    <submittedName>
        <fullName evidence="4">Transcriptional regulator, TetR family</fullName>
    </submittedName>
</protein>
<feature type="DNA-binding region" description="H-T-H motif" evidence="2">
    <location>
        <begin position="31"/>
        <end position="50"/>
    </location>
</feature>
<dbReference type="InterPro" id="IPR036271">
    <property type="entry name" value="Tet_transcr_reg_TetR-rel_C_sf"/>
</dbReference>
<evidence type="ECO:0000313" key="5">
    <source>
        <dbReference type="Proteomes" id="UP000242662"/>
    </source>
</evidence>
<dbReference type="InterPro" id="IPR001647">
    <property type="entry name" value="HTH_TetR"/>
</dbReference>
<dbReference type="OrthoDB" id="9809772at2"/>
<dbReference type="Pfam" id="PF00440">
    <property type="entry name" value="TetR_N"/>
    <property type="match status" value="1"/>
</dbReference>
<dbReference type="InterPro" id="IPR023772">
    <property type="entry name" value="DNA-bd_HTH_TetR-type_CS"/>
</dbReference>
<dbReference type="InterPro" id="IPR013571">
    <property type="entry name" value="Tscrpt_reg_QacR_C"/>
</dbReference>
<dbReference type="GO" id="GO:0003700">
    <property type="term" value="F:DNA-binding transcription factor activity"/>
    <property type="evidence" value="ECO:0007669"/>
    <property type="project" value="InterPro"/>
</dbReference>
<keyword evidence="1 2" id="KW-0238">DNA-binding</keyword>
<accession>A0A1G6LV78</accession>
<organism evidence="4 5">
    <name type="scientific">Shouchella lonarensis</name>
    <dbReference type="NCBI Taxonomy" id="1464122"/>
    <lineage>
        <taxon>Bacteria</taxon>
        <taxon>Bacillati</taxon>
        <taxon>Bacillota</taxon>
        <taxon>Bacilli</taxon>
        <taxon>Bacillales</taxon>
        <taxon>Bacillaceae</taxon>
        <taxon>Shouchella</taxon>
    </lineage>
</organism>
<dbReference type="Gene3D" id="1.10.10.60">
    <property type="entry name" value="Homeodomain-like"/>
    <property type="match status" value="1"/>
</dbReference>
<dbReference type="AlphaFoldDB" id="A0A1G6LV78"/>
<reference evidence="5" key="1">
    <citation type="submission" date="2016-09" db="EMBL/GenBank/DDBJ databases">
        <authorList>
            <person name="Varghese N."/>
            <person name="Submissions S."/>
        </authorList>
    </citation>
    <scope>NUCLEOTIDE SEQUENCE [LARGE SCALE GENOMIC DNA]</scope>
    <source>
        <strain evidence="5">25nlg</strain>
    </source>
</reference>
<evidence type="ECO:0000259" key="3">
    <source>
        <dbReference type="PROSITE" id="PS50977"/>
    </source>
</evidence>
<sequence length="194" mass="22669">MMRTDKGQKKKQYILAQARQLFIQKGYAATSMEELVHFSGVSKGSIYYHFKNKIDLFTEVLFQHWDEWTTQWYEKEKDYQSFIEKLYGVAIHYAEDFQHPLVQVSEEFFLRHSDMSMVSEMMKKAGKQHREIYASIFAEAIAEGQIKGESPEELAVIFGGLLDGLGTLYYEGRELKPFYRKGVKYFLEGVLARG</sequence>
<gene>
    <name evidence="4" type="ORF">SAMN05421737_1098</name>
</gene>
<dbReference type="Gene3D" id="1.10.357.10">
    <property type="entry name" value="Tetracycline Repressor, domain 2"/>
    <property type="match status" value="1"/>
</dbReference>
<dbReference type="PRINTS" id="PR00455">
    <property type="entry name" value="HTHTETR"/>
</dbReference>
<dbReference type="EMBL" id="FMYM01000009">
    <property type="protein sequence ID" value="SDC46997.1"/>
    <property type="molecule type" value="Genomic_DNA"/>
</dbReference>
<dbReference type="InterPro" id="IPR050109">
    <property type="entry name" value="HTH-type_TetR-like_transc_reg"/>
</dbReference>
<dbReference type="PANTHER" id="PTHR30055:SF226">
    <property type="entry name" value="HTH-TYPE TRANSCRIPTIONAL REGULATOR PKSA"/>
    <property type="match status" value="1"/>
</dbReference>
<evidence type="ECO:0000256" key="1">
    <source>
        <dbReference type="ARBA" id="ARBA00023125"/>
    </source>
</evidence>
<dbReference type="Pfam" id="PF08360">
    <property type="entry name" value="TetR_C_5"/>
    <property type="match status" value="1"/>
</dbReference>
<dbReference type="SUPFAM" id="SSF46689">
    <property type="entry name" value="Homeodomain-like"/>
    <property type="match status" value="1"/>
</dbReference>
<evidence type="ECO:0000313" key="4">
    <source>
        <dbReference type="EMBL" id="SDC46997.1"/>
    </source>
</evidence>
<dbReference type="GO" id="GO:0000976">
    <property type="term" value="F:transcription cis-regulatory region binding"/>
    <property type="evidence" value="ECO:0007669"/>
    <property type="project" value="TreeGrafter"/>
</dbReference>
<evidence type="ECO:0000256" key="2">
    <source>
        <dbReference type="PROSITE-ProRule" id="PRU00335"/>
    </source>
</evidence>
<proteinExistence type="predicted"/>
<name>A0A1G6LV78_9BACI</name>
<keyword evidence="5" id="KW-1185">Reference proteome</keyword>
<dbReference type="GO" id="GO:0045892">
    <property type="term" value="P:negative regulation of DNA-templated transcription"/>
    <property type="evidence" value="ECO:0007669"/>
    <property type="project" value="InterPro"/>
</dbReference>
<dbReference type="PROSITE" id="PS01081">
    <property type="entry name" value="HTH_TETR_1"/>
    <property type="match status" value="1"/>
</dbReference>
<dbReference type="STRING" id="1464122.SAMN05421737_1098"/>
<dbReference type="SUPFAM" id="SSF48498">
    <property type="entry name" value="Tetracyclin repressor-like, C-terminal domain"/>
    <property type="match status" value="1"/>
</dbReference>
<dbReference type="PROSITE" id="PS50977">
    <property type="entry name" value="HTH_TETR_2"/>
    <property type="match status" value="1"/>
</dbReference>
<dbReference type="InterPro" id="IPR009057">
    <property type="entry name" value="Homeodomain-like_sf"/>
</dbReference>
<dbReference type="PANTHER" id="PTHR30055">
    <property type="entry name" value="HTH-TYPE TRANSCRIPTIONAL REGULATOR RUTR"/>
    <property type="match status" value="1"/>
</dbReference>